<accession>A0ACC2PNB2</accession>
<evidence type="ECO:0000313" key="1">
    <source>
        <dbReference type="EMBL" id="KAJ8684920.1"/>
    </source>
</evidence>
<sequence length="206" mass="21685">MDKRTGERLQLHQEAAHDRASLQDSGSTVNLDSTPEPQPGPSGEPPAKKPRKSAKEPRQRAAPAATSFALQGHTSTPLAQPASTTTTDLNTSASITAPPGELIITVVAPSSTADTLSNDQSSRMDDSGIAPSTSSTKSTSSGCVAHFTTADDAVYTIGHLVRRLCSTIPPSRYHLRLLRPASLTQPQVMPSRGNSTSCRSLTTCPR</sequence>
<proteinExistence type="predicted"/>
<evidence type="ECO:0000313" key="2">
    <source>
        <dbReference type="Proteomes" id="UP001239111"/>
    </source>
</evidence>
<keyword evidence="2" id="KW-1185">Reference proteome</keyword>
<gene>
    <name evidence="1" type="ORF">QAD02_020713</name>
</gene>
<dbReference type="EMBL" id="CM056741">
    <property type="protein sequence ID" value="KAJ8684920.1"/>
    <property type="molecule type" value="Genomic_DNA"/>
</dbReference>
<organism evidence="1 2">
    <name type="scientific">Eretmocerus hayati</name>
    <dbReference type="NCBI Taxonomy" id="131215"/>
    <lineage>
        <taxon>Eukaryota</taxon>
        <taxon>Metazoa</taxon>
        <taxon>Ecdysozoa</taxon>
        <taxon>Arthropoda</taxon>
        <taxon>Hexapoda</taxon>
        <taxon>Insecta</taxon>
        <taxon>Pterygota</taxon>
        <taxon>Neoptera</taxon>
        <taxon>Endopterygota</taxon>
        <taxon>Hymenoptera</taxon>
        <taxon>Apocrita</taxon>
        <taxon>Proctotrupomorpha</taxon>
        <taxon>Chalcidoidea</taxon>
        <taxon>Aphelinidae</taxon>
        <taxon>Aphelininae</taxon>
        <taxon>Eretmocerus</taxon>
    </lineage>
</organism>
<name>A0ACC2PNB2_9HYME</name>
<dbReference type="Proteomes" id="UP001239111">
    <property type="component" value="Chromosome 1"/>
</dbReference>
<comment type="caution">
    <text evidence="1">The sequence shown here is derived from an EMBL/GenBank/DDBJ whole genome shotgun (WGS) entry which is preliminary data.</text>
</comment>
<reference evidence="1" key="1">
    <citation type="submission" date="2023-04" db="EMBL/GenBank/DDBJ databases">
        <title>A chromosome-level genome assembly of the parasitoid wasp Eretmocerus hayati.</title>
        <authorList>
            <person name="Zhong Y."/>
            <person name="Liu S."/>
            <person name="Liu Y."/>
        </authorList>
    </citation>
    <scope>NUCLEOTIDE SEQUENCE</scope>
    <source>
        <strain evidence="1">ZJU_SS_LIU_2023</strain>
    </source>
</reference>
<protein>
    <submittedName>
        <fullName evidence="1">Uncharacterized protein</fullName>
    </submittedName>
</protein>